<sequence length="324" mass="35720">MAEECRRPFMSSCDDLISSIEPTPRQRRQNRRPQNERSVEDGDSTSQESMKNSTKFRLSLSPSPSPSPSLHPGLASHTDITEEKSSSLTLHRAPCTLPPRFSQQSWKRGSCINVVFELKYSWKNGPLLDPPLPPSLSLLSAFQPSGFRGERQHQAASDRMGLTSDPWSRQLNQLLYGGVTAERESESAALREKDTGGLCVCKASGATGDPSVRPINQLWISTRASRGRPGVEGANESSHNEMHMLLPEGMRPLSEQCKQRKVMRERLVVVLGYWRGSVVSHRAKVDPGAGDAFGESSPPISSGTLFQSFRVLTEVTPDPPDLQV</sequence>
<reference evidence="2" key="1">
    <citation type="submission" date="2020-03" db="EMBL/GenBank/DDBJ databases">
        <authorList>
            <person name="Weist P."/>
        </authorList>
    </citation>
    <scope>NUCLEOTIDE SEQUENCE</scope>
</reference>
<keyword evidence="3" id="KW-1185">Reference proteome</keyword>
<dbReference type="Proteomes" id="UP001153269">
    <property type="component" value="Unassembled WGS sequence"/>
</dbReference>
<protein>
    <submittedName>
        <fullName evidence="2">Uncharacterized protein</fullName>
    </submittedName>
</protein>
<feature type="region of interest" description="Disordered" evidence="1">
    <location>
        <begin position="1"/>
        <end position="93"/>
    </location>
</feature>
<gene>
    <name evidence="2" type="ORF">PLEPLA_LOCUS41827</name>
</gene>
<name>A0A9N7Z7G7_PLEPL</name>
<accession>A0A9N7Z7G7</accession>
<evidence type="ECO:0000256" key="1">
    <source>
        <dbReference type="SAM" id="MobiDB-lite"/>
    </source>
</evidence>
<dbReference type="AlphaFoldDB" id="A0A9N7Z7G7"/>
<comment type="caution">
    <text evidence="2">The sequence shown here is derived from an EMBL/GenBank/DDBJ whole genome shotgun (WGS) entry which is preliminary data.</text>
</comment>
<organism evidence="2 3">
    <name type="scientific">Pleuronectes platessa</name>
    <name type="common">European plaice</name>
    <dbReference type="NCBI Taxonomy" id="8262"/>
    <lineage>
        <taxon>Eukaryota</taxon>
        <taxon>Metazoa</taxon>
        <taxon>Chordata</taxon>
        <taxon>Craniata</taxon>
        <taxon>Vertebrata</taxon>
        <taxon>Euteleostomi</taxon>
        <taxon>Actinopterygii</taxon>
        <taxon>Neopterygii</taxon>
        <taxon>Teleostei</taxon>
        <taxon>Neoteleostei</taxon>
        <taxon>Acanthomorphata</taxon>
        <taxon>Carangaria</taxon>
        <taxon>Pleuronectiformes</taxon>
        <taxon>Pleuronectoidei</taxon>
        <taxon>Pleuronectidae</taxon>
        <taxon>Pleuronectes</taxon>
    </lineage>
</organism>
<feature type="compositionally biased region" description="Polar residues" evidence="1">
    <location>
        <begin position="44"/>
        <end position="56"/>
    </location>
</feature>
<evidence type="ECO:0000313" key="3">
    <source>
        <dbReference type="Proteomes" id="UP001153269"/>
    </source>
</evidence>
<dbReference type="EMBL" id="CADEAL010004198">
    <property type="protein sequence ID" value="CAB1454065.1"/>
    <property type="molecule type" value="Genomic_DNA"/>
</dbReference>
<proteinExistence type="predicted"/>
<evidence type="ECO:0000313" key="2">
    <source>
        <dbReference type="EMBL" id="CAB1454065.1"/>
    </source>
</evidence>